<evidence type="ECO:0000313" key="1">
    <source>
        <dbReference type="EMBL" id="SFO52876.1"/>
    </source>
</evidence>
<dbReference type="Gene3D" id="3.40.1490.10">
    <property type="entry name" value="Bit1"/>
    <property type="match status" value="1"/>
</dbReference>
<reference evidence="2" key="1">
    <citation type="submission" date="2016-10" db="EMBL/GenBank/DDBJ databases">
        <authorList>
            <person name="Varghese N."/>
            <person name="Submissions S."/>
        </authorList>
    </citation>
    <scope>NUCLEOTIDE SEQUENCE [LARGE SCALE GENOMIC DNA]</scope>
    <source>
        <strain evidence="2">DSM 43161</strain>
    </source>
</reference>
<dbReference type="Pfam" id="PF09391">
    <property type="entry name" value="DUF2000"/>
    <property type="match status" value="1"/>
</dbReference>
<protein>
    <recommendedName>
        <fullName evidence="3">DUF2000 domain-containing protein</fullName>
    </recommendedName>
</protein>
<organism evidence="1 2">
    <name type="scientific">Geodermatophilus obscurus</name>
    <dbReference type="NCBI Taxonomy" id="1861"/>
    <lineage>
        <taxon>Bacteria</taxon>
        <taxon>Bacillati</taxon>
        <taxon>Actinomycetota</taxon>
        <taxon>Actinomycetes</taxon>
        <taxon>Geodermatophilales</taxon>
        <taxon>Geodermatophilaceae</taxon>
        <taxon>Geodermatophilus</taxon>
    </lineage>
</organism>
<gene>
    <name evidence="1" type="ORF">SAMN05660359_04077</name>
</gene>
<accession>A0A1I5HY81</accession>
<name>A0A1I5HY81_9ACTN</name>
<dbReference type="EMBL" id="FOWE01000011">
    <property type="protein sequence ID" value="SFO52876.1"/>
    <property type="molecule type" value="Genomic_DNA"/>
</dbReference>
<dbReference type="RefSeq" id="WP_075015504.1">
    <property type="nucleotide sequence ID" value="NZ_FOWE01000011.1"/>
</dbReference>
<dbReference type="Proteomes" id="UP000183642">
    <property type="component" value="Unassembled WGS sequence"/>
</dbReference>
<dbReference type="SUPFAM" id="SSF102462">
    <property type="entry name" value="Peptidyl-tRNA hydrolase II"/>
    <property type="match status" value="1"/>
</dbReference>
<dbReference type="OrthoDB" id="1684239at2"/>
<dbReference type="InterPro" id="IPR018988">
    <property type="entry name" value="DUF2000"/>
</dbReference>
<proteinExistence type="predicted"/>
<dbReference type="InterPro" id="IPR023476">
    <property type="entry name" value="Pep_tRNA_hydro_II_dom_sf"/>
</dbReference>
<sequence length="149" mass="15701">METLPAEDTTAAGPPWTTKIAVVLRDGLLPWQELNVTAFLASAVAAAVPELVGRPYEDADGTRYLAMFRQPVLVLTGSAEVLARARTRALERGLPTSLFTADLFATGGDADNRAAVRAVRGADLALVGIAVHGPRTAVDKVTKGARMHP</sequence>
<keyword evidence="2" id="KW-1185">Reference proteome</keyword>
<evidence type="ECO:0008006" key="3">
    <source>
        <dbReference type="Google" id="ProtNLM"/>
    </source>
</evidence>
<dbReference type="AlphaFoldDB" id="A0A1I5HY81"/>
<evidence type="ECO:0000313" key="2">
    <source>
        <dbReference type="Proteomes" id="UP000183642"/>
    </source>
</evidence>